<evidence type="ECO:0000259" key="1">
    <source>
        <dbReference type="Pfam" id="PF26215"/>
    </source>
</evidence>
<accession>A0ABN9MDH4</accession>
<feature type="domain" description="Helix-turn-helix" evidence="1">
    <location>
        <begin position="359"/>
        <end position="414"/>
    </location>
</feature>
<name>A0ABN9MDH4_9NEOB</name>
<sequence length="415" mass="47959">MGSHPLKTFIHFVDTSFQKLRQDTDRGMIHYPSNLSVSERQALRSLQNEKDIIIKPADKGGAIVVMDKLLYRNEVYRQLGDTTTSKRLPQNPSNLIQNMIKTTLDHFQTRGILYIKTHEFLTKKHPITPVIYILPKIHKKLQNPPGRPIVASTDSLLAPISIYLEKILPPLIRNTSSFLLDTGAFLEIIKNINPVPPDTILVSFVVKDLYTSIPHTSSTRWLLSTHIMRPDLRLLFFFLFEDTYYLQIKGSVMGSNMAPPYANAYMAHYEDTLIYAYDSLCRHVIAWKRYIDYLICVRKGDLVSLNVFFQFLRSSWPGLDFTMTHDHNQINFLDTLVIKDADGNLSTDLYSKPTDRNSLLHYESFHPCNMKRSIPKSQLHKVSKIVSNPTLKEQRNLEMKSKFRDRGYSPHMLDT</sequence>
<comment type="caution">
    <text evidence="2">The sequence shown here is derived from an EMBL/GenBank/DDBJ whole genome shotgun (WGS) entry which is preliminary data.</text>
</comment>
<dbReference type="PANTHER" id="PTHR21301">
    <property type="entry name" value="REVERSE TRANSCRIPTASE"/>
    <property type="match status" value="1"/>
</dbReference>
<protein>
    <recommendedName>
        <fullName evidence="1">Helix-turn-helix domain-containing protein</fullName>
    </recommendedName>
</protein>
<gene>
    <name evidence="2" type="ORF">RIMI_LOCUS19644554</name>
</gene>
<dbReference type="PANTHER" id="PTHR21301:SF12">
    <property type="match status" value="1"/>
</dbReference>
<reference evidence="2" key="1">
    <citation type="submission" date="2023-07" db="EMBL/GenBank/DDBJ databases">
        <authorList>
            <person name="Stuckert A."/>
        </authorList>
    </citation>
    <scope>NUCLEOTIDE SEQUENCE</scope>
</reference>
<evidence type="ECO:0000313" key="2">
    <source>
        <dbReference type="EMBL" id="CAJ0964824.1"/>
    </source>
</evidence>
<dbReference type="EMBL" id="CAUEEQ010063364">
    <property type="protein sequence ID" value="CAJ0964824.1"/>
    <property type="molecule type" value="Genomic_DNA"/>
</dbReference>
<dbReference type="InterPro" id="IPR058912">
    <property type="entry name" value="HTH_animal"/>
</dbReference>
<keyword evidence="3" id="KW-1185">Reference proteome</keyword>
<evidence type="ECO:0000313" key="3">
    <source>
        <dbReference type="Proteomes" id="UP001176940"/>
    </source>
</evidence>
<dbReference type="Proteomes" id="UP001176940">
    <property type="component" value="Unassembled WGS sequence"/>
</dbReference>
<proteinExistence type="predicted"/>
<dbReference type="Pfam" id="PF26215">
    <property type="entry name" value="HTH_animal"/>
    <property type="match status" value="1"/>
</dbReference>
<organism evidence="2 3">
    <name type="scientific">Ranitomeya imitator</name>
    <name type="common">mimic poison frog</name>
    <dbReference type="NCBI Taxonomy" id="111125"/>
    <lineage>
        <taxon>Eukaryota</taxon>
        <taxon>Metazoa</taxon>
        <taxon>Chordata</taxon>
        <taxon>Craniata</taxon>
        <taxon>Vertebrata</taxon>
        <taxon>Euteleostomi</taxon>
        <taxon>Amphibia</taxon>
        <taxon>Batrachia</taxon>
        <taxon>Anura</taxon>
        <taxon>Neobatrachia</taxon>
        <taxon>Hyloidea</taxon>
        <taxon>Dendrobatidae</taxon>
        <taxon>Dendrobatinae</taxon>
        <taxon>Ranitomeya</taxon>
    </lineage>
</organism>